<proteinExistence type="predicted"/>
<dbReference type="Proteomes" id="UP001148838">
    <property type="component" value="Unassembled WGS sequence"/>
</dbReference>
<keyword evidence="3" id="KW-1185">Reference proteome</keyword>
<evidence type="ECO:0000259" key="1">
    <source>
        <dbReference type="PROSITE" id="PS50878"/>
    </source>
</evidence>
<name>A0ABQ8TPF8_PERAM</name>
<dbReference type="PANTHER" id="PTHR47027">
    <property type="entry name" value="REVERSE TRANSCRIPTASE DOMAIN-CONTAINING PROTEIN"/>
    <property type="match status" value="1"/>
</dbReference>
<organism evidence="2 3">
    <name type="scientific">Periplaneta americana</name>
    <name type="common">American cockroach</name>
    <name type="synonym">Blatta americana</name>
    <dbReference type="NCBI Taxonomy" id="6978"/>
    <lineage>
        <taxon>Eukaryota</taxon>
        <taxon>Metazoa</taxon>
        <taxon>Ecdysozoa</taxon>
        <taxon>Arthropoda</taxon>
        <taxon>Hexapoda</taxon>
        <taxon>Insecta</taxon>
        <taxon>Pterygota</taxon>
        <taxon>Neoptera</taxon>
        <taxon>Polyneoptera</taxon>
        <taxon>Dictyoptera</taxon>
        <taxon>Blattodea</taxon>
        <taxon>Blattoidea</taxon>
        <taxon>Blattidae</taxon>
        <taxon>Blattinae</taxon>
        <taxon>Periplaneta</taxon>
    </lineage>
</organism>
<protein>
    <recommendedName>
        <fullName evidence="1">Reverse transcriptase domain-containing protein</fullName>
    </recommendedName>
</protein>
<evidence type="ECO:0000313" key="3">
    <source>
        <dbReference type="Proteomes" id="UP001148838"/>
    </source>
</evidence>
<dbReference type="InterPro" id="IPR000477">
    <property type="entry name" value="RT_dom"/>
</dbReference>
<gene>
    <name evidence="2" type="ORF">ANN_10498</name>
</gene>
<feature type="domain" description="Reverse transcriptase" evidence="1">
    <location>
        <begin position="1"/>
        <end position="77"/>
    </location>
</feature>
<reference evidence="2 3" key="1">
    <citation type="journal article" date="2022" name="Allergy">
        <title>Genome assembly and annotation of Periplaneta americana reveal a comprehensive cockroach allergen profile.</title>
        <authorList>
            <person name="Wang L."/>
            <person name="Xiong Q."/>
            <person name="Saelim N."/>
            <person name="Wang L."/>
            <person name="Nong W."/>
            <person name="Wan A.T."/>
            <person name="Shi M."/>
            <person name="Liu X."/>
            <person name="Cao Q."/>
            <person name="Hui J.H.L."/>
            <person name="Sookrung N."/>
            <person name="Leung T.F."/>
            <person name="Tungtrongchitr A."/>
            <person name="Tsui S.K.W."/>
        </authorList>
    </citation>
    <scope>NUCLEOTIDE SEQUENCE [LARGE SCALE GENOMIC DNA]</scope>
    <source>
        <strain evidence="2">PWHHKU_190912</strain>
    </source>
</reference>
<comment type="caution">
    <text evidence="2">The sequence shown here is derived from an EMBL/GenBank/DDBJ whole genome shotgun (WGS) entry which is preliminary data.</text>
</comment>
<dbReference type="PANTHER" id="PTHR47027:SF20">
    <property type="entry name" value="REVERSE TRANSCRIPTASE-LIKE PROTEIN WITH RNA-DIRECTED DNA POLYMERASE DOMAIN"/>
    <property type="match status" value="1"/>
</dbReference>
<dbReference type="PROSITE" id="PS50878">
    <property type="entry name" value="RT_POL"/>
    <property type="match status" value="1"/>
</dbReference>
<dbReference type="EMBL" id="JAJSOF020000005">
    <property type="protein sequence ID" value="KAJ4448482.1"/>
    <property type="molecule type" value="Genomic_DNA"/>
</dbReference>
<evidence type="ECO:0000313" key="2">
    <source>
        <dbReference type="EMBL" id="KAJ4448482.1"/>
    </source>
</evidence>
<sequence>MSLADDVNMLGENPQTIRENTEILLEARKAIGLEVNPQNTNYMIMSRDQNIVRNGIIKIGDLSFEEVEKFKYLGATVTNINDTREEIKRRINMGNACYCSSLLSKNVKVRIYKTVLLPVVLYGCETWTLTLREEQRLRVFENKVLRKISGAKMDEVTGEWRKLHNAELHALYSSPDKIRNIKSRRFRWAGHVARMGESRNTYRVFKSEHGQNLNLIKSRCGHIEDAPVVSRVISTAYFYKNISCVLVHLVKLQKTAFVTQQQYADLHLQCSERQHVELKTRVQIPVPERIFLRSTHPTRSGFIIDSTVRFETNEEQPAEVDKEKKNIYNPTIPYYLQKYQLEELEVIGLLVGARDNATIFMKDVFKRLGIRTSIIPIVTLAALKGSIALLKHHLYSK</sequence>
<accession>A0ABQ8TPF8</accession>